<dbReference type="SUPFAM" id="SSF100895">
    <property type="entry name" value="Kazal-type serine protease inhibitors"/>
    <property type="match status" value="3"/>
</dbReference>
<dbReference type="Pfam" id="PF25027">
    <property type="entry name" value="EGF1_RECK"/>
    <property type="match status" value="1"/>
</dbReference>
<keyword evidence="2" id="KW-1185">Reference proteome</keyword>
<dbReference type="GO" id="GO:0005886">
    <property type="term" value="C:plasma membrane"/>
    <property type="evidence" value="ECO:0007669"/>
    <property type="project" value="TreeGrafter"/>
</dbReference>
<dbReference type="GO" id="GO:0030198">
    <property type="term" value="P:extracellular matrix organization"/>
    <property type="evidence" value="ECO:0007669"/>
    <property type="project" value="TreeGrafter"/>
</dbReference>
<dbReference type="Pfam" id="PF22961">
    <property type="entry name" value="RECK-like_N"/>
    <property type="match status" value="1"/>
</dbReference>
<evidence type="ECO:0000259" key="1">
    <source>
        <dbReference type="PROSITE" id="PS51465"/>
    </source>
</evidence>
<sequence>HYKDKGKISRGEYWSGRVCCPLPQSETCRRTCVTATSLEELTYNQGCRQSDELAFFSCLERQSIGEMCCAHARTNECRNSCFEIFKNHLTPTRQQRNAVVETCQYNSPKVLNCVKNYTKVTPVDNIHKHLQCCDKSNKSKCREVCKNVLTSDSSSQEIIDSLQIGGCGPPLLQDHFWQCFLKPELNVAVAAASSSKLSRIDRVGMDSAKWHCCQRSSSNQCRKLCSRTFTKDWTTSWDEFHIKCLSHKGEDELRSCIEEVDEPCELGCDGLNFCTNFNNRPTELFRSCTPEADEAARNDFTLWQSHNELALPGLSLPLKNISQCSPDTWKAVACTLQIKPCSRHDPSDALLCRDVCLQVLTRCADWHAVSPEHTAESVCNALSPSNNNNNIDLSCVPLQKYLHPSENNYQRVDGQVSFPCKGDPCEPNETCTVKNYNECTKDGGGFCRKTLPGYTCTPGCKLGEVSEYAVPSGIFVRIPIPNNPKGCLKICQCSDKGRFVDCRPLPCVQLNNCWMGDGQQKEHGSTFELDCNTCSCFAGEIVCSKKQCHLSTNDENHDLTENSAITYTTLPCNCPPHYVPVCGRNGVTYPSSCLAKCAGLNDGDLDYGSCGDPCKNHPCPIGHKCISNPQICLSLKHKPCPQYQCINGTANCKDLPFEPVCDIDNKEYGNACLLAHHSGKLAYRGPCLKKCRSLGEVCGINGRTYTSECAAWSDFTSVDYKGPCVAVGLMSNGNNPGPRQCDESIQCTPLPDITCFGTTPPGACCPICAGAIRILYSKKQVDRALYIFLQEQRSASSLTLQATLKALERQVQVAQCVLRGYLTIELDIFILVQTTEKYPSELQLEACVQEAEKIANLINRQSPRIASELSLSSLIAATVVHSRFATSRGWAVGVSKNLVLVFSTIFVAITFF</sequence>
<dbReference type="FunCoup" id="A0A7F5R0S3">
    <property type="interactions" value="443"/>
</dbReference>
<dbReference type="Pfam" id="PF23298">
    <property type="entry name" value="FZ_RECK"/>
    <property type="match status" value="1"/>
</dbReference>
<dbReference type="OrthoDB" id="5956770at2759"/>
<dbReference type="Pfam" id="PF25028">
    <property type="entry name" value="FnI_RECK"/>
    <property type="match status" value="1"/>
</dbReference>
<gene>
    <name evidence="3" type="primary">LOC108737698</name>
</gene>
<dbReference type="PANTHER" id="PTHR13487">
    <property type="entry name" value="SERINE PROTEASE INHIBITOR"/>
    <property type="match status" value="1"/>
</dbReference>
<dbReference type="InterPro" id="IPR039016">
    <property type="entry name" value="RECK"/>
</dbReference>
<dbReference type="KEGG" id="apln:108737698"/>
<dbReference type="PROSITE" id="PS51465">
    <property type="entry name" value="KAZAL_2"/>
    <property type="match status" value="2"/>
</dbReference>
<dbReference type="InterPro" id="IPR056977">
    <property type="entry name" value="FnI_RECK"/>
</dbReference>
<dbReference type="InterPro" id="IPR036058">
    <property type="entry name" value="Kazal_dom_sf"/>
</dbReference>
<dbReference type="AlphaFoldDB" id="A0A7F5R0S3"/>
<dbReference type="InterPro" id="IPR056978">
    <property type="entry name" value="CC4_RECK"/>
</dbReference>
<name>A0A7F5R0S3_AGRPL</name>
<dbReference type="Gene3D" id="3.30.60.30">
    <property type="match status" value="2"/>
</dbReference>
<reference evidence="3" key="1">
    <citation type="submission" date="2025-08" db="UniProtKB">
        <authorList>
            <consortium name="RefSeq"/>
        </authorList>
    </citation>
    <scope>IDENTIFICATION</scope>
    <source>
        <tissue evidence="3">Entire body</tissue>
    </source>
</reference>
<evidence type="ECO:0000313" key="3">
    <source>
        <dbReference type="RefSeq" id="XP_025831266.1"/>
    </source>
</evidence>
<dbReference type="InterPro" id="IPR056976">
    <property type="entry name" value="EGF1_RECK"/>
</dbReference>
<dbReference type="PROSITE" id="PS00282">
    <property type="entry name" value="KAZAL_1"/>
    <property type="match status" value="1"/>
</dbReference>
<dbReference type="Proteomes" id="UP000192223">
    <property type="component" value="Unplaced"/>
</dbReference>
<feature type="domain" description="Kazal-like" evidence="1">
    <location>
        <begin position="566"/>
        <end position="612"/>
    </location>
</feature>
<dbReference type="CTD" id="8434"/>
<dbReference type="InParanoid" id="A0A7F5R0S3"/>
<dbReference type="RefSeq" id="XP_025831266.1">
    <property type="nucleotide sequence ID" value="XM_025975481.1"/>
</dbReference>
<dbReference type="PANTHER" id="PTHR13487:SF3">
    <property type="entry name" value="REVERSION-INDUCING CYSTEINE-RICH PROTEIN WITH KAZAL MOTIFS"/>
    <property type="match status" value="1"/>
</dbReference>
<dbReference type="GeneID" id="108737698"/>
<feature type="domain" description="Kazal-like" evidence="1">
    <location>
        <begin position="634"/>
        <end position="689"/>
    </location>
</feature>
<dbReference type="Pfam" id="PF23332">
    <property type="entry name" value="CC4_RECK"/>
    <property type="match status" value="2"/>
</dbReference>
<dbReference type="Pfam" id="PF07648">
    <property type="entry name" value="Kazal_2"/>
    <property type="match status" value="3"/>
</dbReference>
<dbReference type="InterPro" id="IPR002350">
    <property type="entry name" value="Kazal_dom"/>
</dbReference>
<dbReference type="InterPro" id="IPR055110">
    <property type="entry name" value="RECK-like_N"/>
</dbReference>
<evidence type="ECO:0000313" key="2">
    <source>
        <dbReference type="Proteomes" id="UP000192223"/>
    </source>
</evidence>
<dbReference type="GO" id="GO:0008191">
    <property type="term" value="F:metalloendopeptidase inhibitor activity"/>
    <property type="evidence" value="ECO:0007669"/>
    <property type="project" value="InterPro"/>
</dbReference>
<proteinExistence type="predicted"/>
<dbReference type="SMART" id="SM00280">
    <property type="entry name" value="KAZAL"/>
    <property type="match status" value="3"/>
</dbReference>
<feature type="non-terminal residue" evidence="3">
    <location>
        <position position="1"/>
    </location>
</feature>
<dbReference type="InterPro" id="IPR056979">
    <property type="entry name" value="FZ_RECK"/>
</dbReference>
<protein>
    <submittedName>
        <fullName evidence="3">Reversion-inducing cysteine-rich protein with Kazal motifs</fullName>
    </submittedName>
</protein>
<accession>A0A7F5R0S3</accession>
<organism evidence="2 3">
    <name type="scientific">Agrilus planipennis</name>
    <name type="common">Emerald ash borer</name>
    <name type="synonym">Agrilus marcopoli</name>
    <dbReference type="NCBI Taxonomy" id="224129"/>
    <lineage>
        <taxon>Eukaryota</taxon>
        <taxon>Metazoa</taxon>
        <taxon>Ecdysozoa</taxon>
        <taxon>Arthropoda</taxon>
        <taxon>Hexapoda</taxon>
        <taxon>Insecta</taxon>
        <taxon>Pterygota</taxon>
        <taxon>Neoptera</taxon>
        <taxon>Endopterygota</taxon>
        <taxon>Coleoptera</taxon>
        <taxon>Polyphaga</taxon>
        <taxon>Elateriformia</taxon>
        <taxon>Buprestoidea</taxon>
        <taxon>Buprestidae</taxon>
        <taxon>Agrilinae</taxon>
        <taxon>Agrilus</taxon>
    </lineage>
</organism>